<comment type="caution">
    <text evidence="2">The sequence shown here is derived from an EMBL/GenBank/DDBJ whole genome shotgun (WGS) entry which is preliminary data.</text>
</comment>
<name>A0ABP2JXF3_9LIST</name>
<feature type="non-terminal residue" evidence="2">
    <location>
        <position position="1"/>
    </location>
</feature>
<accession>A0ABP2JXF3</accession>
<evidence type="ECO:0000256" key="1">
    <source>
        <dbReference type="SAM" id="MobiDB-lite"/>
    </source>
</evidence>
<reference evidence="2 3" key="1">
    <citation type="journal article" date="2010" name="Microbiol. Resour. Announc.">
        <title>Comparative genomics of the bacterial genus Listeria: Genome evolution is characterized by limited gene acquisition and limited gene loss.</title>
        <authorList>
            <person name="den Bakker H.C."/>
            <person name="Cummings C.A."/>
            <person name="Ferreira V."/>
            <person name="Vatta P."/>
            <person name="Orsi R.H."/>
            <person name="Degoricija L."/>
            <person name="Barker M."/>
            <person name="Petrauskene O."/>
            <person name="Furtado M.R."/>
            <person name="Wiedmann M."/>
        </authorList>
    </citation>
    <scope>NUCLEOTIDE SEQUENCE [LARGE SCALE GENOMIC DNA]</scope>
    <source>
        <strain evidence="2 3">FSL S4-120</strain>
    </source>
</reference>
<keyword evidence="3" id="KW-1185">Reference proteome</keyword>
<dbReference type="EMBL" id="ADXF01000956">
    <property type="protein sequence ID" value="EFR86692.1"/>
    <property type="molecule type" value="Genomic_DNA"/>
</dbReference>
<evidence type="ECO:0000313" key="2">
    <source>
        <dbReference type="EMBL" id="EFR86692.1"/>
    </source>
</evidence>
<dbReference type="Proteomes" id="UP000003412">
    <property type="component" value="Chromosome"/>
</dbReference>
<feature type="region of interest" description="Disordered" evidence="1">
    <location>
        <begin position="28"/>
        <end position="58"/>
    </location>
</feature>
<gene>
    <name evidence="2" type="ORF">NT05LM_2899</name>
</gene>
<protein>
    <submittedName>
        <fullName evidence="2">Uncharacterized protein</fullName>
    </submittedName>
</protein>
<evidence type="ECO:0000313" key="3">
    <source>
        <dbReference type="Proteomes" id="UP000003412"/>
    </source>
</evidence>
<sequence length="58" mass="6127">LSSKSNASFIRFSLFVPISFNVPASIPSGRSVVSRRTKTGTPMPGASSCTPPESVKTR</sequence>
<organism evidence="2 3">
    <name type="scientific">Listeria marthii FSL S4-120</name>
    <dbReference type="NCBI Taxonomy" id="702457"/>
    <lineage>
        <taxon>Bacteria</taxon>
        <taxon>Bacillati</taxon>
        <taxon>Bacillota</taxon>
        <taxon>Bacilli</taxon>
        <taxon>Bacillales</taxon>
        <taxon>Listeriaceae</taxon>
        <taxon>Listeria</taxon>
    </lineage>
</organism>
<proteinExistence type="predicted"/>